<protein>
    <recommendedName>
        <fullName evidence="1">EF-hand domain-containing protein</fullName>
    </recommendedName>
</protein>
<dbReference type="GO" id="GO:0005509">
    <property type="term" value="F:calcium ion binding"/>
    <property type="evidence" value="ECO:0007669"/>
    <property type="project" value="InterPro"/>
</dbReference>
<dbReference type="Pfam" id="PF13202">
    <property type="entry name" value="EF-hand_5"/>
    <property type="match status" value="1"/>
</dbReference>
<dbReference type="InterPro" id="IPR011992">
    <property type="entry name" value="EF-hand-dom_pair"/>
</dbReference>
<evidence type="ECO:0000259" key="1">
    <source>
        <dbReference type="PROSITE" id="PS50222"/>
    </source>
</evidence>
<sequence length="170" mass="19163">MICTGVVQLIAELPDSQLDKPFQLTQQTLMPPGKSVTTQIQVSLCSSLLWLLVLMANPWSMTLTHAAVNLRYYDTDRDGLISPAEYREFLLRQLRIPMSVLDRDGNDEISPEEIEALAKLLQSTNERVDSYEIDAPGGLDLYAFAEQEGLREETQEPPASWLERRGILVV</sequence>
<dbReference type="SUPFAM" id="SSF47473">
    <property type="entry name" value="EF-hand"/>
    <property type="match status" value="1"/>
</dbReference>
<evidence type="ECO:0000313" key="2">
    <source>
        <dbReference type="EMBL" id="ASJ76336.1"/>
    </source>
</evidence>
<dbReference type="InterPro" id="IPR018247">
    <property type="entry name" value="EF_Hand_1_Ca_BS"/>
</dbReference>
<dbReference type="PROSITE" id="PS00018">
    <property type="entry name" value="EF_HAND_1"/>
    <property type="match status" value="2"/>
</dbReference>
<organism evidence="2 3">
    <name type="scientific">Granulosicoccus antarcticus IMCC3135</name>
    <dbReference type="NCBI Taxonomy" id="1192854"/>
    <lineage>
        <taxon>Bacteria</taxon>
        <taxon>Pseudomonadati</taxon>
        <taxon>Pseudomonadota</taxon>
        <taxon>Gammaproteobacteria</taxon>
        <taxon>Chromatiales</taxon>
        <taxon>Granulosicoccaceae</taxon>
        <taxon>Granulosicoccus</taxon>
    </lineage>
</organism>
<proteinExistence type="predicted"/>
<dbReference type="Gene3D" id="1.10.238.10">
    <property type="entry name" value="EF-hand"/>
    <property type="match status" value="1"/>
</dbReference>
<dbReference type="Proteomes" id="UP000250079">
    <property type="component" value="Chromosome"/>
</dbReference>
<gene>
    <name evidence="2" type="ORF">IMCC3135_31440</name>
</gene>
<dbReference type="KEGG" id="gai:IMCC3135_31440"/>
<feature type="domain" description="EF-hand" evidence="1">
    <location>
        <begin position="71"/>
        <end position="96"/>
    </location>
</feature>
<keyword evidence="3" id="KW-1185">Reference proteome</keyword>
<dbReference type="AlphaFoldDB" id="A0A2Z2NY11"/>
<name>A0A2Z2NY11_9GAMM</name>
<evidence type="ECO:0000313" key="3">
    <source>
        <dbReference type="Proteomes" id="UP000250079"/>
    </source>
</evidence>
<dbReference type="PROSITE" id="PS50222">
    <property type="entry name" value="EF_HAND_2"/>
    <property type="match status" value="1"/>
</dbReference>
<reference evidence="2 3" key="1">
    <citation type="submission" date="2016-12" db="EMBL/GenBank/DDBJ databases">
        <authorList>
            <person name="Song W.-J."/>
            <person name="Kurnit D.M."/>
        </authorList>
    </citation>
    <scope>NUCLEOTIDE SEQUENCE [LARGE SCALE GENOMIC DNA]</scope>
    <source>
        <strain evidence="2 3">IMCC3135</strain>
    </source>
</reference>
<dbReference type="EMBL" id="CP018632">
    <property type="protein sequence ID" value="ASJ76336.1"/>
    <property type="molecule type" value="Genomic_DNA"/>
</dbReference>
<accession>A0A2Z2NY11</accession>
<dbReference type="InterPro" id="IPR002048">
    <property type="entry name" value="EF_hand_dom"/>
</dbReference>